<keyword evidence="2 5" id="KW-0328">Glycosyltransferase</keyword>
<dbReference type="InterPro" id="IPR029044">
    <property type="entry name" value="Nucleotide-diphossugar_trans"/>
</dbReference>
<protein>
    <submittedName>
        <fullName evidence="5">Glycosyltransferase</fullName>
        <ecNumber evidence="5">2.4.-.-</ecNumber>
    </submittedName>
</protein>
<dbReference type="InterPro" id="IPR050834">
    <property type="entry name" value="Glycosyltransf_2"/>
</dbReference>
<feature type="domain" description="Glycosyltransferase 2-like" evidence="4">
    <location>
        <begin position="6"/>
        <end position="173"/>
    </location>
</feature>
<dbReference type="Gene3D" id="3.90.550.10">
    <property type="entry name" value="Spore Coat Polysaccharide Biosynthesis Protein SpsA, Chain A"/>
    <property type="match status" value="1"/>
</dbReference>
<evidence type="ECO:0000313" key="5">
    <source>
        <dbReference type="EMBL" id="MEM5533001.1"/>
    </source>
</evidence>
<name>A0ABU9TH02_9GAMM</name>
<dbReference type="InterPro" id="IPR001173">
    <property type="entry name" value="Glyco_trans_2-like"/>
</dbReference>
<keyword evidence="3 5" id="KW-0808">Transferase</keyword>
<comment type="caution">
    <text evidence="5">The sequence shown here is derived from an EMBL/GenBank/DDBJ whole genome shotgun (WGS) entry which is preliminary data.</text>
</comment>
<dbReference type="GO" id="GO:0016757">
    <property type="term" value="F:glycosyltransferase activity"/>
    <property type="evidence" value="ECO:0007669"/>
    <property type="project" value="UniProtKB-KW"/>
</dbReference>
<proteinExistence type="inferred from homology"/>
<dbReference type="Pfam" id="PF00535">
    <property type="entry name" value="Glycos_transf_2"/>
    <property type="match status" value="1"/>
</dbReference>
<dbReference type="PANTHER" id="PTHR43685:SF5">
    <property type="entry name" value="GLYCOSYLTRANSFERASE EPSE-RELATED"/>
    <property type="match status" value="1"/>
</dbReference>
<keyword evidence="6" id="KW-1185">Reference proteome</keyword>
<dbReference type="Proteomes" id="UP001457661">
    <property type="component" value="Unassembled WGS sequence"/>
</dbReference>
<evidence type="ECO:0000256" key="1">
    <source>
        <dbReference type="ARBA" id="ARBA00006739"/>
    </source>
</evidence>
<sequence>MQKVAVIISVYKSDNVSFIDRAIKSILDQTYNNIEVFIQVDGVVSDKIKHLLIDYSKIGEVNVYFNDKNMGLATRLNNSIDTIVKLGGYNYIARMDADDISDLNRIETQVTFLNNNPDIDIVGSDVIEISELEVEMFYKKMDSSHHMLAQNIIKKCPFNHPSVMFRCDIFEEGFRYDSSLMNTQDYYLWVDLLSAGKRFANINKPLLKFRVNSEFHSRRGFKKAKNDFKSRIYAFKKLNVLSFSNVFHTITLFLLRLAPTSIKKWAYNNFR</sequence>
<dbReference type="RefSeq" id="WP_342879760.1">
    <property type="nucleotide sequence ID" value="NZ_JBBMQX010000007.1"/>
</dbReference>
<dbReference type="EMBL" id="JBBMQX010000007">
    <property type="protein sequence ID" value="MEM5533001.1"/>
    <property type="molecule type" value="Genomic_DNA"/>
</dbReference>
<evidence type="ECO:0000259" key="4">
    <source>
        <dbReference type="Pfam" id="PF00535"/>
    </source>
</evidence>
<gene>
    <name evidence="5" type="ORF">WNY57_11215</name>
</gene>
<dbReference type="EC" id="2.4.-.-" evidence="5"/>
<comment type="similarity">
    <text evidence="1">Belongs to the glycosyltransferase 2 family.</text>
</comment>
<evidence type="ECO:0000256" key="2">
    <source>
        <dbReference type="ARBA" id="ARBA00022676"/>
    </source>
</evidence>
<accession>A0ABU9TH02</accession>
<reference evidence="5 6" key="1">
    <citation type="submission" date="2024-03" db="EMBL/GenBank/DDBJ databases">
        <title>Community enrichment and isolation of bacterial strains for fucoidan degradation.</title>
        <authorList>
            <person name="Sichert A."/>
        </authorList>
    </citation>
    <scope>NUCLEOTIDE SEQUENCE [LARGE SCALE GENOMIC DNA]</scope>
    <source>
        <strain evidence="5 6">AS26</strain>
    </source>
</reference>
<evidence type="ECO:0000313" key="6">
    <source>
        <dbReference type="Proteomes" id="UP001457661"/>
    </source>
</evidence>
<dbReference type="PANTHER" id="PTHR43685">
    <property type="entry name" value="GLYCOSYLTRANSFERASE"/>
    <property type="match status" value="1"/>
</dbReference>
<evidence type="ECO:0000256" key="3">
    <source>
        <dbReference type="ARBA" id="ARBA00022679"/>
    </source>
</evidence>
<organism evidence="5 6">
    <name type="scientific">Pseudoalteromonas arctica</name>
    <dbReference type="NCBI Taxonomy" id="394751"/>
    <lineage>
        <taxon>Bacteria</taxon>
        <taxon>Pseudomonadati</taxon>
        <taxon>Pseudomonadota</taxon>
        <taxon>Gammaproteobacteria</taxon>
        <taxon>Alteromonadales</taxon>
        <taxon>Pseudoalteromonadaceae</taxon>
        <taxon>Pseudoalteromonas</taxon>
    </lineage>
</organism>
<dbReference type="SUPFAM" id="SSF53448">
    <property type="entry name" value="Nucleotide-diphospho-sugar transferases"/>
    <property type="match status" value="1"/>
</dbReference>